<feature type="domain" description="C2H2-type" evidence="2">
    <location>
        <begin position="145"/>
        <end position="167"/>
    </location>
</feature>
<dbReference type="InterPro" id="IPR013087">
    <property type="entry name" value="Znf_C2H2_type"/>
</dbReference>
<keyword evidence="4" id="KW-1185">Reference proteome</keyword>
<dbReference type="Proteomes" id="UP001321760">
    <property type="component" value="Unassembled WGS sequence"/>
</dbReference>
<protein>
    <recommendedName>
        <fullName evidence="2">C2H2-type domain-containing protein</fullName>
    </recommendedName>
</protein>
<dbReference type="Gene3D" id="3.30.160.60">
    <property type="entry name" value="Classic Zinc Finger"/>
    <property type="match status" value="1"/>
</dbReference>
<evidence type="ECO:0000313" key="3">
    <source>
        <dbReference type="EMBL" id="KAK4442345.1"/>
    </source>
</evidence>
<accession>A0AAV9G188</accession>
<evidence type="ECO:0000256" key="1">
    <source>
        <dbReference type="SAM" id="MobiDB-lite"/>
    </source>
</evidence>
<sequence length="172" mass="19954">MPFDASQDSSFVSNDTPPFAPVLQHFDPSQPPTVATEHSHHPFPPVYGPLQPEPPQPPSRKSYRSKRGVNQQLVCTFPGCKNKTVFPRKGEFDRHLREHFRPISCPVLDSLHCVQGFSQKKQLHRHLWVRHRDYAALHKTPTVEKICPYCGIKERSDNLKRHIRNLHERVEE</sequence>
<dbReference type="SMART" id="SM00355">
    <property type="entry name" value="ZnF_C2H2"/>
    <property type="match status" value="2"/>
</dbReference>
<reference evidence="3" key="1">
    <citation type="journal article" date="2023" name="Mol. Phylogenet. Evol.">
        <title>Genome-scale phylogeny and comparative genomics of the fungal order Sordariales.</title>
        <authorList>
            <person name="Hensen N."/>
            <person name="Bonometti L."/>
            <person name="Westerberg I."/>
            <person name="Brannstrom I.O."/>
            <person name="Guillou S."/>
            <person name="Cros-Aarteil S."/>
            <person name="Calhoun S."/>
            <person name="Haridas S."/>
            <person name="Kuo A."/>
            <person name="Mondo S."/>
            <person name="Pangilinan J."/>
            <person name="Riley R."/>
            <person name="LaButti K."/>
            <person name="Andreopoulos B."/>
            <person name="Lipzen A."/>
            <person name="Chen C."/>
            <person name="Yan M."/>
            <person name="Daum C."/>
            <person name="Ng V."/>
            <person name="Clum A."/>
            <person name="Steindorff A."/>
            <person name="Ohm R.A."/>
            <person name="Martin F."/>
            <person name="Silar P."/>
            <person name="Natvig D.O."/>
            <person name="Lalanne C."/>
            <person name="Gautier V."/>
            <person name="Ament-Velasquez S.L."/>
            <person name="Kruys A."/>
            <person name="Hutchinson M.I."/>
            <person name="Powell A.J."/>
            <person name="Barry K."/>
            <person name="Miller A.N."/>
            <person name="Grigoriev I.V."/>
            <person name="Debuchy R."/>
            <person name="Gladieux P."/>
            <person name="Hiltunen Thoren M."/>
            <person name="Johannesson H."/>
        </authorList>
    </citation>
    <scope>NUCLEOTIDE SEQUENCE</scope>
    <source>
        <strain evidence="3">PSN243</strain>
    </source>
</reference>
<organism evidence="3 4">
    <name type="scientific">Podospora aff. communis PSN243</name>
    <dbReference type="NCBI Taxonomy" id="3040156"/>
    <lineage>
        <taxon>Eukaryota</taxon>
        <taxon>Fungi</taxon>
        <taxon>Dikarya</taxon>
        <taxon>Ascomycota</taxon>
        <taxon>Pezizomycotina</taxon>
        <taxon>Sordariomycetes</taxon>
        <taxon>Sordariomycetidae</taxon>
        <taxon>Sordariales</taxon>
        <taxon>Podosporaceae</taxon>
        <taxon>Podospora</taxon>
    </lineage>
</organism>
<reference evidence="3" key="2">
    <citation type="submission" date="2023-05" db="EMBL/GenBank/DDBJ databases">
        <authorList>
            <consortium name="Lawrence Berkeley National Laboratory"/>
            <person name="Steindorff A."/>
            <person name="Hensen N."/>
            <person name="Bonometti L."/>
            <person name="Westerberg I."/>
            <person name="Brannstrom I.O."/>
            <person name="Guillou S."/>
            <person name="Cros-Aarteil S."/>
            <person name="Calhoun S."/>
            <person name="Haridas S."/>
            <person name="Kuo A."/>
            <person name="Mondo S."/>
            <person name="Pangilinan J."/>
            <person name="Riley R."/>
            <person name="Labutti K."/>
            <person name="Andreopoulos B."/>
            <person name="Lipzen A."/>
            <person name="Chen C."/>
            <person name="Yanf M."/>
            <person name="Daum C."/>
            <person name="Ng V."/>
            <person name="Clum A."/>
            <person name="Ohm R."/>
            <person name="Martin F."/>
            <person name="Silar P."/>
            <person name="Natvig D."/>
            <person name="Lalanne C."/>
            <person name="Gautier V."/>
            <person name="Ament-Velasquez S.L."/>
            <person name="Kruys A."/>
            <person name="Hutchinson M.I."/>
            <person name="Powell A.J."/>
            <person name="Barry K."/>
            <person name="Miller A.N."/>
            <person name="Grigoriev I.V."/>
            <person name="Debuchy R."/>
            <person name="Gladieux P."/>
            <person name="Thoren M.H."/>
            <person name="Johannesson H."/>
        </authorList>
    </citation>
    <scope>NUCLEOTIDE SEQUENCE</scope>
    <source>
        <strain evidence="3">PSN243</strain>
    </source>
</reference>
<evidence type="ECO:0000313" key="4">
    <source>
        <dbReference type="Proteomes" id="UP001321760"/>
    </source>
</evidence>
<gene>
    <name evidence="3" type="ORF">QBC34DRAFT_418849</name>
</gene>
<comment type="caution">
    <text evidence="3">The sequence shown here is derived from an EMBL/GenBank/DDBJ whole genome shotgun (WGS) entry which is preliminary data.</text>
</comment>
<feature type="region of interest" description="Disordered" evidence="1">
    <location>
        <begin position="1"/>
        <end position="65"/>
    </location>
</feature>
<evidence type="ECO:0000259" key="2">
    <source>
        <dbReference type="SMART" id="SM00355"/>
    </source>
</evidence>
<feature type="compositionally biased region" description="Pro residues" evidence="1">
    <location>
        <begin position="42"/>
        <end position="58"/>
    </location>
</feature>
<feature type="compositionally biased region" description="Polar residues" evidence="1">
    <location>
        <begin position="1"/>
        <end position="16"/>
    </location>
</feature>
<proteinExistence type="predicted"/>
<name>A0AAV9G188_9PEZI</name>
<dbReference type="EMBL" id="MU866019">
    <property type="protein sequence ID" value="KAK4442345.1"/>
    <property type="molecule type" value="Genomic_DNA"/>
</dbReference>
<feature type="domain" description="C2H2-type" evidence="2">
    <location>
        <begin position="73"/>
        <end position="99"/>
    </location>
</feature>
<dbReference type="AlphaFoldDB" id="A0AAV9G188"/>